<dbReference type="EMBL" id="FP929138">
    <property type="protein sequence ID" value="CBY00347.1"/>
    <property type="molecule type" value="Genomic_DNA"/>
</dbReference>
<accession>E5A9K6</accession>
<evidence type="ECO:0000259" key="2">
    <source>
        <dbReference type="PROSITE" id="PS50010"/>
    </source>
</evidence>
<dbReference type="FunFam" id="3.10.20.90:FF:000176">
    <property type="entry name" value="Rho guanyl nucleotide exchange factor"/>
    <property type="match status" value="1"/>
</dbReference>
<feature type="compositionally biased region" description="Polar residues" evidence="1">
    <location>
        <begin position="645"/>
        <end position="659"/>
    </location>
</feature>
<dbReference type="GO" id="GO:0031106">
    <property type="term" value="P:septin ring organization"/>
    <property type="evidence" value="ECO:0007669"/>
    <property type="project" value="TreeGrafter"/>
</dbReference>
<dbReference type="GO" id="GO:0043332">
    <property type="term" value="C:mating projection tip"/>
    <property type="evidence" value="ECO:0007669"/>
    <property type="project" value="TreeGrafter"/>
</dbReference>
<dbReference type="OrthoDB" id="1594986at2759"/>
<dbReference type="GO" id="GO:0005634">
    <property type="term" value="C:nucleus"/>
    <property type="evidence" value="ECO:0007669"/>
    <property type="project" value="TreeGrafter"/>
</dbReference>
<dbReference type="SMART" id="SM00325">
    <property type="entry name" value="RhoGEF"/>
    <property type="match status" value="1"/>
</dbReference>
<dbReference type="Pfam" id="PF00621">
    <property type="entry name" value="RhoGEF"/>
    <property type="match status" value="1"/>
</dbReference>
<dbReference type="GeneID" id="13292380"/>
<dbReference type="SUPFAM" id="SSF54277">
    <property type="entry name" value="CAD &amp; PB1 domains"/>
    <property type="match status" value="1"/>
</dbReference>
<dbReference type="RefSeq" id="XP_003843826.1">
    <property type="nucleotide sequence ID" value="XM_003843778.1"/>
</dbReference>
<feature type="compositionally biased region" description="Basic and acidic residues" evidence="1">
    <location>
        <begin position="635"/>
        <end position="644"/>
    </location>
</feature>
<dbReference type="InterPro" id="IPR011993">
    <property type="entry name" value="PH-like_dom_sf"/>
</dbReference>
<dbReference type="AlphaFoldDB" id="E5A9K6"/>
<dbReference type="Gene3D" id="2.30.29.30">
    <property type="entry name" value="Pleckstrin-homology domain (PH domain)/Phosphotyrosine-binding domain (PTB)"/>
    <property type="match status" value="1"/>
</dbReference>
<feature type="region of interest" description="Disordered" evidence="1">
    <location>
        <begin position="915"/>
        <end position="967"/>
    </location>
</feature>
<feature type="compositionally biased region" description="Polar residues" evidence="1">
    <location>
        <begin position="750"/>
        <end position="774"/>
    </location>
</feature>
<dbReference type="InterPro" id="IPR035899">
    <property type="entry name" value="DBL_dom_sf"/>
</dbReference>
<feature type="region of interest" description="Disordered" evidence="1">
    <location>
        <begin position="634"/>
        <end position="867"/>
    </location>
</feature>
<feature type="compositionally biased region" description="Pro residues" evidence="1">
    <location>
        <begin position="858"/>
        <end position="867"/>
    </location>
</feature>
<dbReference type="GO" id="GO:0005737">
    <property type="term" value="C:cytoplasm"/>
    <property type="evidence" value="ECO:0007669"/>
    <property type="project" value="TreeGrafter"/>
</dbReference>
<dbReference type="Pfam" id="PF00564">
    <property type="entry name" value="PB1"/>
    <property type="match status" value="1"/>
</dbReference>
<dbReference type="Pfam" id="PF15411">
    <property type="entry name" value="PH_10"/>
    <property type="match status" value="1"/>
</dbReference>
<dbReference type="InterPro" id="IPR010481">
    <property type="entry name" value="Cdc24/Scd1_N"/>
</dbReference>
<keyword evidence="5" id="KW-1185">Reference proteome</keyword>
<protein>
    <submittedName>
        <fullName evidence="4">Similar to rho guanyl nucleotide exchange factor</fullName>
    </submittedName>
</protein>
<organism evidence="5">
    <name type="scientific">Leptosphaeria maculans (strain JN3 / isolate v23.1.3 / race Av1-4-5-6-7-8)</name>
    <name type="common">Blackleg fungus</name>
    <name type="synonym">Phoma lingam</name>
    <dbReference type="NCBI Taxonomy" id="985895"/>
    <lineage>
        <taxon>Eukaryota</taxon>
        <taxon>Fungi</taxon>
        <taxon>Dikarya</taxon>
        <taxon>Ascomycota</taxon>
        <taxon>Pezizomycotina</taxon>
        <taxon>Dothideomycetes</taxon>
        <taxon>Pleosporomycetidae</taxon>
        <taxon>Pleosporales</taxon>
        <taxon>Pleosporineae</taxon>
        <taxon>Leptosphaeriaceae</taxon>
        <taxon>Plenodomus</taxon>
        <taxon>Plenodomus lingam/Leptosphaeria maculans species complex</taxon>
    </lineage>
</organism>
<dbReference type="GO" id="GO:0005085">
    <property type="term" value="F:guanyl-nucleotide exchange factor activity"/>
    <property type="evidence" value="ECO:0007669"/>
    <property type="project" value="InterPro"/>
</dbReference>
<dbReference type="InterPro" id="IPR053793">
    <property type="entry name" value="PB1-like"/>
</dbReference>
<dbReference type="InterPro" id="IPR053026">
    <property type="entry name" value="CDC42_GEF"/>
</dbReference>
<feature type="compositionally biased region" description="Polar residues" evidence="1">
    <location>
        <begin position="842"/>
        <end position="857"/>
    </location>
</feature>
<sequence length="1072" mass="119138">MGGRAQALASFPLGHGARSIHTSTSSPSLSPRRPPSRRRLRLLRPLHSRMTSSAGAPALMSHHQSFQSQYSSFSHSTLRDTQSSQATTASTLFAQTQSQAHDHAHDHPAAPLPPTTPVTSGGGGGGGGGSGGSGGPVEASDNVLNKRADKDTSLFQRCLTLQLRLRAIPGFNRWMAEEELKADDDADPVTLLWRTFRRGYPLMELYNALGPRQLLNVPSSKTDEKSLKKNEKMATYKFMASCVAELHIPQESCFILGDLYGDDTTGFVKVINVVNRVLDELVAQGKIAGAADTSDPIGGPQTKRTQREHIIDELVKTERTYVQHLELLQEFKKLVEEKGVISGDQVHDIFLNLNALLDFQRRFLIRVEQTNAQPPEEQNWGHLFVLYKDAFKVYEPYIANQRKCEQIAMREFEKLKETGGPPEMRQMVESPTLLTSFLLKPFQRLTKYPLLLQQLRDKGDLDEQRREDISKGIEAASSVLAGTNDAIAREERVEAVEQLKMLVEDWKGHRIEGFGELLLHGHHTVLKGESMTSKNEEREYKIYLFEMILLCCKEININKPKNKMSTRSLVTKDGKPKLQLKGRIFMQNVTETISLQKPGSYTCQIFWKGDPGIENFIIRFNSEETMKKWATQVDTQRRVWKDQARSSASTTASKPSDTQFAYMRDQVLENPYQEDDEEDGEEDVDPMSTGFPRDSYGNRQNSSSASMRSRSTTGESGPPVGEPPARFPMGGQPPLTLRTQQIQAAAGQESYFSPTVETPMSVHSNARTSSQSAGTFPFPRQNPPNSYSHEENNRYTAPAQTRAHMSRGESGQYPQGRAMQRPSLPANTTLSSNGRLRAASSPDINSNLQVRKSNGQQPPVPEVPPFPTHYAYNAAIVNRSNSNSPQGVPPPRSASQSPAIQRDRLIQQRTAAELANTNNEYYGGAPRRDLSHAPMNRTMTPASSFERSQGTLTPASMESRNMSPPLSQDANIPAQLKVKVHCPSAGSSMVLVVSTNISFQSLKDRIDAKLQRSTSVSLGSGQVKLKYLDSEGTYVSIQCDDDVQEAFENWKEQQRDLNPGGGLGEIELFCQR</sequence>
<feature type="region of interest" description="Disordered" evidence="1">
    <location>
        <begin position="96"/>
        <end position="141"/>
    </location>
</feature>
<feature type="region of interest" description="Disordered" evidence="1">
    <location>
        <begin position="879"/>
        <end position="901"/>
    </location>
</feature>
<dbReference type="OMA" id="QPIYPRQ"/>
<proteinExistence type="predicted"/>
<dbReference type="InterPro" id="IPR000219">
    <property type="entry name" value="DH_dom"/>
</dbReference>
<dbReference type="PANTHER" id="PTHR47339">
    <property type="entry name" value="CELL DIVISION CONTROL PROTEIN 24"/>
    <property type="match status" value="1"/>
</dbReference>
<dbReference type="CDD" id="cd00160">
    <property type="entry name" value="RhoGEF"/>
    <property type="match status" value="1"/>
</dbReference>
<dbReference type="Gene3D" id="1.20.900.10">
    <property type="entry name" value="Dbl homology (DH) domain"/>
    <property type="match status" value="1"/>
</dbReference>
<feature type="compositionally biased region" description="Basic residues" evidence="1">
    <location>
        <begin position="34"/>
        <end position="47"/>
    </location>
</feature>
<evidence type="ECO:0000256" key="1">
    <source>
        <dbReference type="SAM" id="MobiDB-lite"/>
    </source>
</evidence>
<reference evidence="5" key="1">
    <citation type="journal article" date="2011" name="Nat. Commun.">
        <title>Effector diversification within compartments of the Leptosphaeria maculans genome affected by Repeat-Induced Point mutations.</title>
        <authorList>
            <person name="Rouxel T."/>
            <person name="Grandaubert J."/>
            <person name="Hane J.K."/>
            <person name="Hoede C."/>
            <person name="van de Wouw A.P."/>
            <person name="Couloux A."/>
            <person name="Dominguez V."/>
            <person name="Anthouard V."/>
            <person name="Bally P."/>
            <person name="Bourras S."/>
            <person name="Cozijnsen A.J."/>
            <person name="Ciuffetti L.M."/>
            <person name="Degrave A."/>
            <person name="Dilmaghani A."/>
            <person name="Duret L."/>
            <person name="Fudal I."/>
            <person name="Goodwin S.B."/>
            <person name="Gout L."/>
            <person name="Glaser N."/>
            <person name="Linglin J."/>
            <person name="Kema G.H.J."/>
            <person name="Lapalu N."/>
            <person name="Lawrence C.B."/>
            <person name="May K."/>
            <person name="Meyer M."/>
            <person name="Ollivier B."/>
            <person name="Poulain J."/>
            <person name="Schoch C.L."/>
            <person name="Simon A."/>
            <person name="Spatafora J.W."/>
            <person name="Stachowiak A."/>
            <person name="Turgeon B.G."/>
            <person name="Tyler B.M."/>
            <person name="Vincent D."/>
            <person name="Weissenbach J."/>
            <person name="Amselem J."/>
            <person name="Quesneville H."/>
            <person name="Oliver R.P."/>
            <person name="Wincker P."/>
            <person name="Balesdent M.-H."/>
            <person name="Howlett B.J."/>
        </authorList>
    </citation>
    <scope>NUCLEOTIDE SEQUENCE [LARGE SCALE GENOMIC DNA]</scope>
    <source>
        <strain evidence="5">JN3 / isolate v23.1.3 / race Av1-4-5-6-7-8</strain>
    </source>
</reference>
<feature type="compositionally biased region" description="Polar residues" evidence="1">
    <location>
        <begin position="937"/>
        <end position="967"/>
    </location>
</feature>
<name>E5A9K6_LEPMJ</name>
<dbReference type="STRING" id="985895.E5A9K6"/>
<dbReference type="PROSITE" id="PS51745">
    <property type="entry name" value="PB1"/>
    <property type="match status" value="1"/>
</dbReference>
<feature type="domain" description="PB1" evidence="3">
    <location>
        <begin position="975"/>
        <end position="1072"/>
    </location>
</feature>
<dbReference type="SMART" id="SM00666">
    <property type="entry name" value="PB1"/>
    <property type="match status" value="1"/>
</dbReference>
<dbReference type="CDD" id="cd13246">
    <property type="entry name" value="PH_Scd1"/>
    <property type="match status" value="1"/>
</dbReference>
<dbReference type="FunFam" id="2.30.29.30:FF:000364">
    <property type="entry name" value="Rho guanyl nucleotide exchange factor"/>
    <property type="match status" value="1"/>
</dbReference>
<dbReference type="GO" id="GO:0000935">
    <property type="term" value="C:division septum"/>
    <property type="evidence" value="ECO:0007669"/>
    <property type="project" value="TreeGrafter"/>
</dbReference>
<dbReference type="PANTHER" id="PTHR47339:SF1">
    <property type="entry name" value="CELL DIVISION CONTROL PROTEIN 24"/>
    <property type="match status" value="1"/>
</dbReference>
<feature type="compositionally biased region" description="Polar residues" evidence="1">
    <location>
        <begin position="825"/>
        <end position="834"/>
    </location>
</feature>
<dbReference type="SUPFAM" id="SSF50729">
    <property type="entry name" value="PH domain-like"/>
    <property type="match status" value="1"/>
</dbReference>
<dbReference type="HOGENOM" id="CLU_007879_1_0_1"/>
<dbReference type="GO" id="GO:0030010">
    <property type="term" value="P:establishment of cell polarity"/>
    <property type="evidence" value="ECO:0007669"/>
    <property type="project" value="TreeGrafter"/>
</dbReference>
<dbReference type="SUPFAM" id="SSF48065">
    <property type="entry name" value="DBL homology domain (DH-domain)"/>
    <property type="match status" value="1"/>
</dbReference>
<feature type="domain" description="DH" evidence="2">
    <location>
        <begin position="306"/>
        <end position="486"/>
    </location>
</feature>
<dbReference type="eggNOG" id="KOG3519">
    <property type="taxonomic scope" value="Eukaryota"/>
</dbReference>
<dbReference type="Pfam" id="PF06395">
    <property type="entry name" value="CDC24"/>
    <property type="match status" value="1"/>
</dbReference>
<feature type="region of interest" description="Disordered" evidence="1">
    <location>
        <begin position="1"/>
        <end position="49"/>
    </location>
</feature>
<evidence type="ECO:0000259" key="3">
    <source>
        <dbReference type="PROSITE" id="PS51745"/>
    </source>
</evidence>
<dbReference type="CDD" id="cd05992">
    <property type="entry name" value="PB1"/>
    <property type="match status" value="1"/>
</dbReference>
<evidence type="ECO:0000313" key="4">
    <source>
        <dbReference type="EMBL" id="CBY00347.1"/>
    </source>
</evidence>
<feature type="compositionally biased region" description="Acidic residues" evidence="1">
    <location>
        <begin position="672"/>
        <end position="685"/>
    </location>
</feature>
<dbReference type="InterPro" id="IPR033511">
    <property type="entry name" value="Cdc24/Scd1_PH_dom"/>
</dbReference>
<feature type="compositionally biased region" description="Gly residues" evidence="1">
    <location>
        <begin position="120"/>
        <end position="135"/>
    </location>
</feature>
<dbReference type="VEuPathDB" id="FungiDB:LEMA_P014770.1"/>
<gene>
    <name evidence="4" type="ORF">LEMA_P014770.1</name>
</gene>
<dbReference type="Proteomes" id="UP000002668">
    <property type="component" value="Genome"/>
</dbReference>
<dbReference type="InterPro" id="IPR000270">
    <property type="entry name" value="PB1_dom"/>
</dbReference>
<feature type="compositionally biased region" description="Low complexity" evidence="1">
    <location>
        <begin position="702"/>
        <end position="711"/>
    </location>
</feature>
<evidence type="ECO:0000313" key="5">
    <source>
        <dbReference type="Proteomes" id="UP000002668"/>
    </source>
</evidence>
<dbReference type="PROSITE" id="PS50010">
    <property type="entry name" value="DH_2"/>
    <property type="match status" value="1"/>
</dbReference>
<dbReference type="Gene3D" id="3.10.20.90">
    <property type="entry name" value="Phosphatidylinositol 3-kinase Catalytic Subunit, Chain A, domain 1"/>
    <property type="match status" value="1"/>
</dbReference>
<dbReference type="InParanoid" id="E5A9K6"/>